<comment type="caution">
    <text evidence="1">The sequence shown here is derived from an EMBL/GenBank/DDBJ whole genome shotgun (WGS) entry which is preliminary data.</text>
</comment>
<keyword evidence="2" id="KW-1185">Reference proteome</keyword>
<organism evidence="1 2">
    <name type="scientific">Phytophthora nicotianae P1569</name>
    <dbReference type="NCBI Taxonomy" id="1317065"/>
    <lineage>
        <taxon>Eukaryota</taxon>
        <taxon>Sar</taxon>
        <taxon>Stramenopiles</taxon>
        <taxon>Oomycota</taxon>
        <taxon>Peronosporomycetes</taxon>
        <taxon>Peronosporales</taxon>
        <taxon>Peronosporaceae</taxon>
        <taxon>Phytophthora</taxon>
    </lineage>
</organism>
<sequence>MQNTRCPDTRNIAVTSSDVGTRQAALGWGGGTPESLCTHVLSRPSIRRSIQKWRTRSLAALAPHTEAELYALIVSGSGGLHEQRITTKQAVRRQTSEVNSRLSQALNGRARVCE</sequence>
<evidence type="ECO:0000313" key="2">
    <source>
        <dbReference type="Proteomes" id="UP000018721"/>
    </source>
</evidence>
<dbReference type="Proteomes" id="UP000018721">
    <property type="component" value="Unassembled WGS sequence"/>
</dbReference>
<dbReference type="AlphaFoldDB" id="V9E357"/>
<dbReference type="HOGENOM" id="CLU_2125989_0_0_1"/>
<accession>V9E357</accession>
<name>V9E357_PHYNI</name>
<proteinExistence type="predicted"/>
<gene>
    <name evidence="1" type="ORF">F443_19780</name>
</gene>
<protein>
    <submittedName>
        <fullName evidence="1">Uncharacterized protein</fullName>
    </submittedName>
</protein>
<dbReference type="EMBL" id="ANIZ01003430">
    <property type="protein sequence ID" value="ETI33540.1"/>
    <property type="molecule type" value="Genomic_DNA"/>
</dbReference>
<reference evidence="1 2" key="1">
    <citation type="submission" date="2013-11" db="EMBL/GenBank/DDBJ databases">
        <title>The Genome Sequence of Phytophthora parasitica P1569.</title>
        <authorList>
            <consortium name="The Broad Institute Genomics Platform"/>
            <person name="Russ C."/>
            <person name="Tyler B."/>
            <person name="Panabieres F."/>
            <person name="Shan W."/>
            <person name="Tripathy S."/>
            <person name="Grunwald N."/>
            <person name="Machado M."/>
            <person name="Johnson C.S."/>
            <person name="Arredondo F."/>
            <person name="Hong C."/>
            <person name="Coffey M."/>
            <person name="Young S.K."/>
            <person name="Zeng Q."/>
            <person name="Gargeya S."/>
            <person name="Fitzgerald M."/>
            <person name="Abouelleil A."/>
            <person name="Alvarado L."/>
            <person name="Chapman S.B."/>
            <person name="Gainer-Dewar J."/>
            <person name="Goldberg J."/>
            <person name="Griggs A."/>
            <person name="Gujja S."/>
            <person name="Hansen M."/>
            <person name="Howarth C."/>
            <person name="Imamovic A."/>
            <person name="Ireland A."/>
            <person name="Larimer J."/>
            <person name="McCowan C."/>
            <person name="Murphy C."/>
            <person name="Pearson M."/>
            <person name="Poon T.W."/>
            <person name="Priest M."/>
            <person name="Roberts A."/>
            <person name="Saif S."/>
            <person name="Shea T."/>
            <person name="Sykes S."/>
            <person name="Wortman J."/>
            <person name="Nusbaum C."/>
            <person name="Birren B."/>
        </authorList>
    </citation>
    <scope>NUCLEOTIDE SEQUENCE [LARGE SCALE GENOMIC DNA]</scope>
    <source>
        <strain evidence="1 2">P1569</strain>
    </source>
</reference>
<evidence type="ECO:0000313" key="1">
    <source>
        <dbReference type="EMBL" id="ETI33540.1"/>
    </source>
</evidence>